<comment type="catalytic activity">
    <reaction evidence="7">
        <text>shikimate + ATP = 3-phosphoshikimate + ADP + H(+)</text>
        <dbReference type="Rhea" id="RHEA:13121"/>
        <dbReference type="ChEBI" id="CHEBI:15378"/>
        <dbReference type="ChEBI" id="CHEBI:30616"/>
        <dbReference type="ChEBI" id="CHEBI:36208"/>
        <dbReference type="ChEBI" id="CHEBI:145989"/>
        <dbReference type="ChEBI" id="CHEBI:456216"/>
        <dbReference type="EC" id="2.7.1.71"/>
    </reaction>
</comment>
<dbReference type="Pfam" id="PF01202">
    <property type="entry name" value="SKI"/>
    <property type="match status" value="1"/>
</dbReference>
<keyword evidence="9" id="KW-1185">Reference proteome</keyword>
<comment type="cofactor">
    <cofactor evidence="7">
        <name>Mg(2+)</name>
        <dbReference type="ChEBI" id="CHEBI:18420"/>
    </cofactor>
    <text evidence="7">Binds 1 Mg(2+) ion per subunit.</text>
</comment>
<dbReference type="InterPro" id="IPR027417">
    <property type="entry name" value="P-loop_NTPase"/>
</dbReference>
<evidence type="ECO:0000313" key="8">
    <source>
        <dbReference type="EMBL" id="MBL0704579.1"/>
    </source>
</evidence>
<evidence type="ECO:0000313" key="9">
    <source>
        <dbReference type="Proteomes" id="UP000639051"/>
    </source>
</evidence>
<dbReference type="PANTHER" id="PTHR21087">
    <property type="entry name" value="SHIKIMATE KINASE"/>
    <property type="match status" value="1"/>
</dbReference>
<name>A0ABS1JYW0_9MICC</name>
<comment type="function">
    <text evidence="7">Catalyzes the specific phosphorylation of the 3-hydroxyl group of shikimic acid using ATP as a cosubstrate.</text>
</comment>
<proteinExistence type="inferred from homology"/>
<keyword evidence="7" id="KW-0479">Metal-binding</keyword>
<comment type="subunit">
    <text evidence="7">Monomer.</text>
</comment>
<protein>
    <recommendedName>
        <fullName evidence="7">Shikimate kinase</fullName>
        <shortName evidence="7">SK</shortName>
        <ecNumber evidence="7">2.7.1.71</ecNumber>
    </recommendedName>
</protein>
<dbReference type="InterPro" id="IPR031322">
    <property type="entry name" value="Shikimate/glucono_kinase"/>
</dbReference>
<dbReference type="SUPFAM" id="SSF52540">
    <property type="entry name" value="P-loop containing nucleoside triphosphate hydrolases"/>
    <property type="match status" value="1"/>
</dbReference>
<keyword evidence="3 7" id="KW-0547">Nucleotide-binding</keyword>
<keyword evidence="7" id="KW-0963">Cytoplasm</keyword>
<evidence type="ECO:0000256" key="2">
    <source>
        <dbReference type="ARBA" id="ARBA00022679"/>
    </source>
</evidence>
<gene>
    <name evidence="7" type="primary">aroK</name>
    <name evidence="8" type="ORF">JJE72_03545</name>
</gene>
<comment type="similarity">
    <text evidence="7">Belongs to the shikimate kinase family.</text>
</comment>
<dbReference type="HAMAP" id="MF_00109">
    <property type="entry name" value="Shikimate_kinase"/>
    <property type="match status" value="1"/>
</dbReference>
<dbReference type="RefSeq" id="WP_189693566.1">
    <property type="nucleotide sequence ID" value="NZ_BNCM01000005.1"/>
</dbReference>
<keyword evidence="4 7" id="KW-0418">Kinase</keyword>
<evidence type="ECO:0000256" key="5">
    <source>
        <dbReference type="ARBA" id="ARBA00022840"/>
    </source>
</evidence>
<dbReference type="Gene3D" id="3.40.50.300">
    <property type="entry name" value="P-loop containing nucleotide triphosphate hydrolases"/>
    <property type="match status" value="1"/>
</dbReference>
<feature type="binding site" evidence="7">
    <location>
        <begin position="13"/>
        <end position="18"/>
    </location>
    <ligand>
        <name>ATP</name>
        <dbReference type="ChEBI" id="CHEBI:30616"/>
    </ligand>
</feature>
<comment type="pathway">
    <text evidence="7">Metabolic intermediate biosynthesis; chorismate biosynthesis; chorismate from D-erythrose 4-phosphate and phosphoenolpyruvate: step 5/7.</text>
</comment>
<feature type="binding site" evidence="7">
    <location>
        <position position="84"/>
    </location>
    <ligand>
        <name>substrate</name>
    </ligand>
</feature>
<feature type="binding site" evidence="7">
    <location>
        <position position="58"/>
    </location>
    <ligand>
        <name>substrate</name>
    </ligand>
</feature>
<comment type="subcellular location">
    <subcellularLocation>
        <location evidence="7">Cytoplasm</location>
    </subcellularLocation>
</comment>
<dbReference type="EC" id="2.7.1.71" evidence="7"/>
<dbReference type="InterPro" id="IPR000623">
    <property type="entry name" value="Shikimate_kinase/TSH1"/>
</dbReference>
<reference evidence="8 9" key="1">
    <citation type="submission" date="2021-01" db="EMBL/GenBank/DDBJ databases">
        <title>Genome public.</title>
        <authorList>
            <person name="Liu C."/>
            <person name="Sun Q."/>
        </authorList>
    </citation>
    <scope>NUCLEOTIDE SEQUENCE [LARGE SCALE GENOMIC DNA]</scope>
    <source>
        <strain evidence="8 9">JC656</strain>
    </source>
</reference>
<feature type="binding site" evidence="7">
    <location>
        <position position="17"/>
    </location>
    <ligand>
        <name>Mg(2+)</name>
        <dbReference type="ChEBI" id="CHEBI:18420"/>
    </ligand>
</feature>
<keyword evidence="2 7" id="KW-0808">Transferase</keyword>
<keyword evidence="5 7" id="KW-0067">ATP-binding</keyword>
<dbReference type="EMBL" id="JAERRC010000010">
    <property type="protein sequence ID" value="MBL0704579.1"/>
    <property type="molecule type" value="Genomic_DNA"/>
</dbReference>
<keyword evidence="6 7" id="KW-0057">Aromatic amino acid biosynthesis</keyword>
<sequence>MHEGAIVLIGSTGAGKSAVGEALGRLLGIPFLDSDHELAAVHGPIPELYASLGEEQFRQLEAETVASLLDGTGGTSHAVLSLGGGAVLDDGTRRLLGRATVVWLETDLATVLPRLAGGRPLFGGDVATAWQRNHELRRPLYEEVATHRIDARRGSPEALAEEIAAALNAQR</sequence>
<dbReference type="GO" id="GO:0016301">
    <property type="term" value="F:kinase activity"/>
    <property type="evidence" value="ECO:0007669"/>
    <property type="project" value="UniProtKB-KW"/>
</dbReference>
<dbReference type="PANTHER" id="PTHR21087:SF16">
    <property type="entry name" value="SHIKIMATE KINASE 1, CHLOROPLASTIC"/>
    <property type="match status" value="1"/>
</dbReference>
<evidence type="ECO:0000256" key="4">
    <source>
        <dbReference type="ARBA" id="ARBA00022777"/>
    </source>
</evidence>
<feature type="binding site" evidence="7">
    <location>
        <position position="137"/>
    </location>
    <ligand>
        <name>substrate</name>
    </ligand>
</feature>
<evidence type="ECO:0000256" key="1">
    <source>
        <dbReference type="ARBA" id="ARBA00022605"/>
    </source>
</evidence>
<dbReference type="Proteomes" id="UP000639051">
    <property type="component" value="Unassembled WGS sequence"/>
</dbReference>
<evidence type="ECO:0000256" key="3">
    <source>
        <dbReference type="ARBA" id="ARBA00022741"/>
    </source>
</evidence>
<organism evidence="8 9">
    <name type="scientific">Sinomonas cellulolyticus</name>
    <dbReference type="NCBI Taxonomy" id="2801916"/>
    <lineage>
        <taxon>Bacteria</taxon>
        <taxon>Bacillati</taxon>
        <taxon>Actinomycetota</taxon>
        <taxon>Actinomycetes</taxon>
        <taxon>Micrococcales</taxon>
        <taxon>Micrococcaceae</taxon>
        <taxon>Sinomonas</taxon>
    </lineage>
</organism>
<comment type="caution">
    <text evidence="8">The sequence shown here is derived from an EMBL/GenBank/DDBJ whole genome shotgun (WGS) entry which is preliminary data.</text>
</comment>
<keyword evidence="7" id="KW-0460">Magnesium</keyword>
<keyword evidence="1 7" id="KW-0028">Amino-acid biosynthesis</keyword>
<evidence type="ECO:0000256" key="6">
    <source>
        <dbReference type="ARBA" id="ARBA00023141"/>
    </source>
</evidence>
<evidence type="ECO:0000256" key="7">
    <source>
        <dbReference type="HAMAP-Rule" id="MF_00109"/>
    </source>
</evidence>
<dbReference type="PRINTS" id="PR01100">
    <property type="entry name" value="SHIKIMTKNASE"/>
</dbReference>
<comment type="caution">
    <text evidence="7">Lacks conserved residue(s) required for the propagation of feature annotation.</text>
</comment>
<feature type="binding site" evidence="7">
    <location>
        <position position="119"/>
    </location>
    <ligand>
        <name>ATP</name>
        <dbReference type="ChEBI" id="CHEBI:30616"/>
    </ligand>
</feature>
<feature type="binding site" evidence="7">
    <location>
        <position position="35"/>
    </location>
    <ligand>
        <name>substrate</name>
    </ligand>
</feature>
<dbReference type="CDD" id="cd00464">
    <property type="entry name" value="SK"/>
    <property type="match status" value="1"/>
</dbReference>
<accession>A0ABS1JYW0</accession>